<evidence type="ECO:0000256" key="2">
    <source>
        <dbReference type="ARBA" id="ARBA00022603"/>
    </source>
</evidence>
<dbReference type="Pfam" id="PF01739">
    <property type="entry name" value="CheR"/>
    <property type="match status" value="1"/>
</dbReference>
<dbReference type="Gene3D" id="3.40.50.150">
    <property type="entry name" value="Vaccinia Virus protein VP39"/>
    <property type="match status" value="1"/>
</dbReference>
<evidence type="ECO:0000313" key="9">
    <source>
        <dbReference type="Proteomes" id="UP001198571"/>
    </source>
</evidence>
<dbReference type="EMBL" id="JACDXX010000007">
    <property type="protein sequence ID" value="MCB5410262.1"/>
    <property type="molecule type" value="Genomic_DNA"/>
</dbReference>
<keyword evidence="2 5" id="KW-0489">Methyltransferase</keyword>
<dbReference type="InterPro" id="IPR022642">
    <property type="entry name" value="CheR_C"/>
</dbReference>
<dbReference type="PIRSF" id="PIRSF000410">
    <property type="entry name" value="CheR"/>
    <property type="match status" value="1"/>
</dbReference>
<evidence type="ECO:0000259" key="7">
    <source>
        <dbReference type="PROSITE" id="PS50123"/>
    </source>
</evidence>
<name>A0ABS8CLJ1_9RHOB</name>
<dbReference type="InterPro" id="IPR000780">
    <property type="entry name" value="CheR_MeTrfase"/>
</dbReference>
<dbReference type="Proteomes" id="UP001198571">
    <property type="component" value="Unassembled WGS sequence"/>
</dbReference>
<evidence type="ECO:0000256" key="6">
    <source>
        <dbReference type="SAM" id="MobiDB-lite"/>
    </source>
</evidence>
<keyword evidence="9" id="KW-1185">Reference proteome</keyword>
<evidence type="ECO:0000256" key="3">
    <source>
        <dbReference type="ARBA" id="ARBA00022679"/>
    </source>
</evidence>
<dbReference type="InterPro" id="IPR036804">
    <property type="entry name" value="CheR_N_sf"/>
</dbReference>
<dbReference type="InterPro" id="IPR026024">
    <property type="entry name" value="Chemotaxis_MeTrfase_CheR"/>
</dbReference>
<dbReference type="SUPFAM" id="SSF47757">
    <property type="entry name" value="Chemotaxis receptor methyltransferase CheR, N-terminal domain"/>
    <property type="match status" value="1"/>
</dbReference>
<feature type="region of interest" description="Disordered" evidence="6">
    <location>
        <begin position="1"/>
        <end position="22"/>
    </location>
</feature>
<evidence type="ECO:0000256" key="5">
    <source>
        <dbReference type="PIRNR" id="PIRNR000410"/>
    </source>
</evidence>
<evidence type="ECO:0000256" key="4">
    <source>
        <dbReference type="ARBA" id="ARBA00022691"/>
    </source>
</evidence>
<keyword evidence="3 5" id="KW-0808">Transferase</keyword>
<comment type="catalytic activity">
    <reaction evidence="1 5">
        <text>L-glutamyl-[protein] + S-adenosyl-L-methionine = [protein]-L-glutamate 5-O-methyl ester + S-adenosyl-L-homocysteine</text>
        <dbReference type="Rhea" id="RHEA:24452"/>
        <dbReference type="Rhea" id="RHEA-COMP:10208"/>
        <dbReference type="Rhea" id="RHEA-COMP:10311"/>
        <dbReference type="ChEBI" id="CHEBI:29973"/>
        <dbReference type="ChEBI" id="CHEBI:57856"/>
        <dbReference type="ChEBI" id="CHEBI:59789"/>
        <dbReference type="ChEBI" id="CHEBI:82795"/>
        <dbReference type="EC" id="2.1.1.80"/>
    </reaction>
</comment>
<dbReference type="InterPro" id="IPR029063">
    <property type="entry name" value="SAM-dependent_MTases_sf"/>
</dbReference>
<proteinExistence type="predicted"/>
<dbReference type="SUPFAM" id="SSF53335">
    <property type="entry name" value="S-adenosyl-L-methionine-dependent methyltransferases"/>
    <property type="match status" value="1"/>
</dbReference>
<dbReference type="SMART" id="SM00138">
    <property type="entry name" value="MeTrc"/>
    <property type="match status" value="1"/>
</dbReference>
<evidence type="ECO:0000313" key="8">
    <source>
        <dbReference type="EMBL" id="MCB5410262.1"/>
    </source>
</evidence>
<comment type="function">
    <text evidence="5">Methylation of the membrane-bound methyl-accepting chemotaxis proteins (MCP) to form gamma-glutamyl methyl ester residues in MCP.</text>
</comment>
<organism evidence="8 9">
    <name type="scientific">Pseudogemmobacter faecipullorum</name>
    <dbReference type="NCBI Taxonomy" id="2755041"/>
    <lineage>
        <taxon>Bacteria</taxon>
        <taxon>Pseudomonadati</taxon>
        <taxon>Pseudomonadota</taxon>
        <taxon>Alphaproteobacteria</taxon>
        <taxon>Rhodobacterales</taxon>
        <taxon>Paracoccaceae</taxon>
        <taxon>Pseudogemmobacter</taxon>
    </lineage>
</organism>
<evidence type="ECO:0000256" key="1">
    <source>
        <dbReference type="ARBA" id="ARBA00001541"/>
    </source>
</evidence>
<keyword evidence="4 5" id="KW-0949">S-adenosyl-L-methionine</keyword>
<dbReference type="PANTHER" id="PTHR24422:SF19">
    <property type="entry name" value="CHEMOTAXIS PROTEIN METHYLTRANSFERASE"/>
    <property type="match status" value="1"/>
</dbReference>
<dbReference type="Gene3D" id="1.10.155.10">
    <property type="entry name" value="Chemotaxis receptor methyltransferase CheR, N-terminal domain"/>
    <property type="match status" value="1"/>
</dbReference>
<dbReference type="PANTHER" id="PTHR24422">
    <property type="entry name" value="CHEMOTAXIS PROTEIN METHYLTRANSFERASE"/>
    <property type="match status" value="1"/>
</dbReference>
<dbReference type="EC" id="2.1.1.80" evidence="5"/>
<dbReference type="InterPro" id="IPR022641">
    <property type="entry name" value="CheR_N"/>
</dbReference>
<dbReference type="PRINTS" id="PR00996">
    <property type="entry name" value="CHERMTFRASE"/>
</dbReference>
<protein>
    <recommendedName>
        <fullName evidence="5">Chemotaxis protein methyltransferase</fullName>
        <ecNumber evidence="5">2.1.1.80</ecNumber>
    </recommendedName>
</protein>
<dbReference type="InterPro" id="IPR050903">
    <property type="entry name" value="Bact_Chemotaxis_MeTrfase"/>
</dbReference>
<comment type="caution">
    <text evidence="8">The sequence shown here is derived from an EMBL/GenBank/DDBJ whole genome shotgun (WGS) entry which is preliminary data.</text>
</comment>
<dbReference type="Pfam" id="PF03705">
    <property type="entry name" value="CheR_N"/>
    <property type="match status" value="1"/>
</dbReference>
<dbReference type="PROSITE" id="PS50123">
    <property type="entry name" value="CHER"/>
    <property type="match status" value="1"/>
</dbReference>
<dbReference type="RefSeq" id="WP_226935163.1">
    <property type="nucleotide sequence ID" value="NZ_JACDXX010000007.1"/>
</dbReference>
<sequence length="297" mass="33364">MTLLSPAPLRQNRPPLPEEPQLSESDFQRIAAFSQREFGLCQSGDKKQLVHSRLIRLLRETGCPDIATLLLRLETDPQCRERTALISALTTNVTAFFREPHHFRQLADELLRPRLEALRRGARLRIWSAGCSAGQEPCSIALTILDHLPEACRLNIRILATDIDAAMISRARRGLYSAEECSGLSAQMEREHFRTTPDGQRQIGPEAGEMIRYAALNLIEDWPVQGPFDAIFCRNVAIYFDKPTQMTLWQRFARLLAPGGLLFIGHSERVSGPAGDCLTSAGITTYRLSATPDRRMK</sequence>
<accession>A0ABS8CLJ1</accession>
<gene>
    <name evidence="8" type="ORF">H0485_09655</name>
</gene>
<feature type="domain" description="CheR-type methyltransferase" evidence="7">
    <location>
        <begin position="15"/>
        <end position="291"/>
    </location>
</feature>
<dbReference type="CDD" id="cd02440">
    <property type="entry name" value="AdoMet_MTases"/>
    <property type="match status" value="1"/>
</dbReference>
<reference evidence="8 9" key="1">
    <citation type="submission" date="2020-07" db="EMBL/GenBank/DDBJ databases">
        <title>Pseudogemmobacter sp. nov., isolated from poultry manure in Taiwan.</title>
        <authorList>
            <person name="Lin S.-Y."/>
            <person name="Tang Y.-S."/>
            <person name="Young C.-C."/>
        </authorList>
    </citation>
    <scope>NUCLEOTIDE SEQUENCE [LARGE SCALE GENOMIC DNA]</scope>
    <source>
        <strain evidence="8 9">CC-YST710</strain>
    </source>
</reference>